<protein>
    <submittedName>
        <fullName evidence="1">Uncharacterized protein</fullName>
    </submittedName>
</protein>
<evidence type="ECO:0000313" key="2">
    <source>
        <dbReference type="Proteomes" id="UP001530293"/>
    </source>
</evidence>
<accession>A0ABD3M2M6</accession>
<proteinExistence type="predicted"/>
<gene>
    <name evidence="1" type="ORF">ACHAWU_008019</name>
</gene>
<dbReference type="EMBL" id="JALLBG020000281">
    <property type="protein sequence ID" value="KAL3756989.1"/>
    <property type="molecule type" value="Genomic_DNA"/>
</dbReference>
<dbReference type="AlphaFoldDB" id="A0ABD3M2M6"/>
<evidence type="ECO:0000313" key="1">
    <source>
        <dbReference type="EMBL" id="KAL3756989.1"/>
    </source>
</evidence>
<reference evidence="1 2" key="1">
    <citation type="submission" date="2024-10" db="EMBL/GenBank/DDBJ databases">
        <title>Updated reference genomes for cyclostephanoid diatoms.</title>
        <authorList>
            <person name="Roberts W.R."/>
            <person name="Alverson A.J."/>
        </authorList>
    </citation>
    <scope>NUCLEOTIDE SEQUENCE [LARGE SCALE GENOMIC DNA]</scope>
    <source>
        <strain evidence="1 2">AJA232-27</strain>
    </source>
</reference>
<comment type="caution">
    <text evidence="1">The sequence shown here is derived from an EMBL/GenBank/DDBJ whole genome shotgun (WGS) entry which is preliminary data.</text>
</comment>
<keyword evidence="2" id="KW-1185">Reference proteome</keyword>
<sequence>MAMRTVYSTSTFGPSNLRWSREEREWLFLCLTGSPDIDPPLPTDLFDGGPVLLMTDGSESIRDRGTNVREGCIYSILDDTIRQSGSLDEYFLETDMFPSFTNNTFATETRAELTVYEEICKCQIKVDKNCE</sequence>
<organism evidence="1 2">
    <name type="scientific">Discostella pseudostelligera</name>
    <dbReference type="NCBI Taxonomy" id="259834"/>
    <lineage>
        <taxon>Eukaryota</taxon>
        <taxon>Sar</taxon>
        <taxon>Stramenopiles</taxon>
        <taxon>Ochrophyta</taxon>
        <taxon>Bacillariophyta</taxon>
        <taxon>Coscinodiscophyceae</taxon>
        <taxon>Thalassiosirophycidae</taxon>
        <taxon>Stephanodiscales</taxon>
        <taxon>Stephanodiscaceae</taxon>
        <taxon>Discostella</taxon>
    </lineage>
</organism>
<dbReference type="Proteomes" id="UP001530293">
    <property type="component" value="Unassembled WGS sequence"/>
</dbReference>
<name>A0ABD3M2M6_9STRA</name>